<evidence type="ECO:0000256" key="1">
    <source>
        <dbReference type="ARBA" id="ARBA00022596"/>
    </source>
</evidence>
<sequence>MILWLNPFSGISGDMLLGALLDLGAPLEGVRAAVARTGLDGWELRAERVTRGGIGATRAVVDVTDTATERHAAELLARVADVPVAARAVREIAEVEAGIHGIDPARVHLHEIGGHDTVVDTVGVAAALDLLGVDEVHCGPLTLGSGTVATRHGVLPVPAPATAALLARAGAPVVGAGEGETVTPTGAALLVATGARFGPLPAMTLQGVGYGAGGRDPAGRANVLQALLGAAAGRIERMLLLETNVDDVTGEVLGHLVGRLLDAGAADAWLSPIVMKKGRPAHTVHVLVAPERAAGCERIVLAETGSLGLRRTPVDRAALPRRTTTVDVEGHAIRLKHGPWGVKPEHDDLAAAAAALDLPLREVTRRALDIGRLAAHTSEELR</sequence>
<dbReference type="NCBIfam" id="TIGR00299">
    <property type="entry name" value="nickel pincer cofactor biosynthesis protein LarC"/>
    <property type="match status" value="1"/>
</dbReference>
<dbReference type="EMBL" id="VIWU01000001">
    <property type="protein sequence ID" value="TWF76063.1"/>
    <property type="molecule type" value="Genomic_DNA"/>
</dbReference>
<dbReference type="HAMAP" id="MF_01074">
    <property type="entry name" value="LarC"/>
    <property type="match status" value="1"/>
</dbReference>
<comment type="caution">
    <text evidence="3">The sequence shown here is derived from an EMBL/GenBank/DDBJ whole genome shotgun (WGS) entry which is preliminary data.</text>
</comment>
<evidence type="ECO:0000256" key="2">
    <source>
        <dbReference type="HAMAP-Rule" id="MF_01074"/>
    </source>
</evidence>
<keyword evidence="4" id="KW-1185">Reference proteome</keyword>
<organism evidence="3 4">
    <name type="scientific">Pseudonocardia hierapolitana</name>
    <dbReference type="NCBI Taxonomy" id="1128676"/>
    <lineage>
        <taxon>Bacteria</taxon>
        <taxon>Bacillati</taxon>
        <taxon>Actinomycetota</taxon>
        <taxon>Actinomycetes</taxon>
        <taxon>Pseudonocardiales</taxon>
        <taxon>Pseudonocardiaceae</taxon>
        <taxon>Pseudonocardia</taxon>
    </lineage>
</organism>
<dbReference type="Proteomes" id="UP000321261">
    <property type="component" value="Unassembled WGS sequence"/>
</dbReference>
<comment type="catalytic activity">
    <reaction evidence="2">
        <text>Ni(II)-pyridinium-3,5-bisthiocarboxylate mononucleotide = pyridinium-3,5-bisthiocarboxylate mononucleotide + Ni(2+)</text>
        <dbReference type="Rhea" id="RHEA:54784"/>
        <dbReference type="ChEBI" id="CHEBI:49786"/>
        <dbReference type="ChEBI" id="CHEBI:137372"/>
        <dbReference type="ChEBI" id="CHEBI:137373"/>
        <dbReference type="EC" id="4.99.1.12"/>
    </reaction>
</comment>
<dbReference type="GO" id="GO:0016151">
    <property type="term" value="F:nickel cation binding"/>
    <property type="evidence" value="ECO:0007669"/>
    <property type="project" value="UniProtKB-UniRule"/>
</dbReference>
<gene>
    <name evidence="2" type="primary">larC</name>
    <name evidence="3" type="ORF">FHX44_111950</name>
</gene>
<dbReference type="RefSeq" id="WP_147255163.1">
    <property type="nucleotide sequence ID" value="NZ_VIWU01000001.1"/>
</dbReference>
<accession>A0A561SMI0</accession>
<reference evidence="3 4" key="1">
    <citation type="submission" date="2019-06" db="EMBL/GenBank/DDBJ databases">
        <title>Sequencing the genomes of 1000 actinobacteria strains.</title>
        <authorList>
            <person name="Klenk H.-P."/>
        </authorList>
    </citation>
    <scope>NUCLEOTIDE SEQUENCE [LARGE SCALE GENOMIC DNA]</scope>
    <source>
        <strain evidence="3 4">DSM 45671</strain>
    </source>
</reference>
<keyword evidence="2" id="KW-0456">Lyase</keyword>
<comment type="similarity">
    <text evidence="2">Belongs to the LarC family.</text>
</comment>
<proteinExistence type="inferred from homology"/>
<dbReference type="AlphaFoldDB" id="A0A561SMI0"/>
<dbReference type="PANTHER" id="PTHR36566">
    <property type="entry name" value="NICKEL INSERTION PROTEIN-RELATED"/>
    <property type="match status" value="1"/>
</dbReference>
<evidence type="ECO:0000313" key="4">
    <source>
        <dbReference type="Proteomes" id="UP000321261"/>
    </source>
</evidence>
<comment type="function">
    <text evidence="2">Involved in the biosynthesis of a nickel-pincer cofactor ((SCS)Ni(II) pincer complex). Binds Ni(2+), and functions in nickel delivery to pyridinium-3,5-bisthiocarboxylic acid mononucleotide (P2TMN), to form the mature cofactor. Is thus probably required for the activation of nickel-pincer cofactor-dependent enzymes.</text>
</comment>
<dbReference type="InterPro" id="IPR002822">
    <property type="entry name" value="Ni_insertion"/>
</dbReference>
<name>A0A561SMI0_9PSEU</name>
<dbReference type="PANTHER" id="PTHR36566:SF1">
    <property type="entry name" value="PYRIDINIUM-3,5-BISTHIOCARBOXYLIC ACID MONONUCLEOTIDE NICKEL INSERTION PROTEIN"/>
    <property type="match status" value="1"/>
</dbReference>
<protein>
    <recommendedName>
        <fullName evidence="2">Pyridinium-3,5-bisthiocarboxylic acid mononucleotide nickel insertion protein</fullName>
        <shortName evidence="2">P2TMN nickel insertion protein</shortName>
        <ecNumber evidence="2">4.99.1.12</ecNumber>
    </recommendedName>
    <alternativeName>
        <fullName evidence="2">Nickel-pincer cofactor biosynthesis protein LarC</fullName>
    </alternativeName>
</protein>
<dbReference type="Pfam" id="PF01969">
    <property type="entry name" value="Ni_insertion"/>
    <property type="match status" value="1"/>
</dbReference>
<dbReference type="GO" id="GO:0051604">
    <property type="term" value="P:protein maturation"/>
    <property type="evidence" value="ECO:0007669"/>
    <property type="project" value="UniProtKB-UniRule"/>
</dbReference>
<dbReference type="OrthoDB" id="9765625at2"/>
<dbReference type="Gene3D" id="3.30.70.1380">
    <property type="entry name" value="Transcriptional regulatory protein pf0864 domain like"/>
    <property type="match status" value="1"/>
</dbReference>
<evidence type="ECO:0000313" key="3">
    <source>
        <dbReference type="EMBL" id="TWF76063.1"/>
    </source>
</evidence>
<keyword evidence="1 2" id="KW-0533">Nickel</keyword>
<dbReference type="EC" id="4.99.1.12" evidence="2"/>
<dbReference type="GO" id="GO:0016829">
    <property type="term" value="F:lyase activity"/>
    <property type="evidence" value="ECO:0007669"/>
    <property type="project" value="UniProtKB-UniRule"/>
</dbReference>